<reference evidence="17 18" key="2">
    <citation type="submission" date="2016-05" db="EMBL/GenBank/DDBJ databases">
        <authorList>
            <person name="Naeem Raeece"/>
        </authorList>
    </citation>
    <scope>NUCLEOTIDE SEQUENCE [LARGE SCALE GENOMIC DNA]</scope>
</reference>
<keyword evidence="9" id="KW-0067">ATP-binding</keyword>
<evidence type="ECO:0000256" key="4">
    <source>
        <dbReference type="ARBA" id="ARBA00022643"/>
    </source>
</evidence>
<dbReference type="GO" id="GO:0006747">
    <property type="term" value="P:FAD biosynthetic process"/>
    <property type="evidence" value="ECO:0007669"/>
    <property type="project" value="TreeGrafter"/>
</dbReference>
<gene>
    <name evidence="16" type="ORF">POVCU1_015670</name>
    <name evidence="15" type="ORF">POVCU2_0017530</name>
</gene>
<comment type="catalytic activity">
    <reaction evidence="12">
        <text>FMN + ATP + H(+) = FAD + diphosphate</text>
        <dbReference type="Rhea" id="RHEA:17237"/>
        <dbReference type="ChEBI" id="CHEBI:15378"/>
        <dbReference type="ChEBI" id="CHEBI:30616"/>
        <dbReference type="ChEBI" id="CHEBI:33019"/>
        <dbReference type="ChEBI" id="CHEBI:57692"/>
        <dbReference type="ChEBI" id="CHEBI:58210"/>
        <dbReference type="EC" id="2.7.7.2"/>
    </reaction>
</comment>
<reference evidence="15" key="1">
    <citation type="submission" date="2016-05" db="EMBL/GenBank/DDBJ databases">
        <authorList>
            <person name="Lavstsen T."/>
            <person name="Jespersen J.S."/>
        </authorList>
    </citation>
    <scope>NUCLEOTIDE SEQUENCE [LARGE SCALE GENOMIC DNA]</scope>
</reference>
<accession>A0A1A8VU34</accession>
<keyword evidence="5" id="KW-0808">Transferase</keyword>
<comment type="pathway">
    <text evidence="1">Cofactor biosynthesis; FAD biosynthesis; FAD from FMN: step 1/1.</text>
</comment>
<dbReference type="PANTHER" id="PTHR23293:SF9">
    <property type="entry name" value="FAD SYNTHASE"/>
    <property type="match status" value="1"/>
</dbReference>
<dbReference type="GO" id="GO:0003919">
    <property type="term" value="F:FMN adenylyltransferase activity"/>
    <property type="evidence" value="ECO:0007669"/>
    <property type="project" value="UniProtKB-EC"/>
</dbReference>
<evidence type="ECO:0000256" key="7">
    <source>
        <dbReference type="ARBA" id="ARBA00022741"/>
    </source>
</evidence>
<dbReference type="AlphaFoldDB" id="A0A1A8VU34"/>
<keyword evidence="13" id="KW-0812">Transmembrane</keyword>
<feature type="domain" description="Phosphoadenosine phosphosulphate reductase" evidence="14">
    <location>
        <begin position="116"/>
        <end position="297"/>
    </location>
</feature>
<dbReference type="EMBL" id="FLQV01000288">
    <property type="protein sequence ID" value="SBS88327.1"/>
    <property type="molecule type" value="Genomic_DNA"/>
</dbReference>
<dbReference type="Proteomes" id="UP000078546">
    <property type="component" value="Unassembled WGS sequence"/>
</dbReference>
<proteinExistence type="predicted"/>
<organism evidence="15 18">
    <name type="scientific">Plasmodium ovale curtisi</name>
    <dbReference type="NCBI Taxonomy" id="864141"/>
    <lineage>
        <taxon>Eukaryota</taxon>
        <taxon>Sar</taxon>
        <taxon>Alveolata</taxon>
        <taxon>Apicomplexa</taxon>
        <taxon>Aconoidasida</taxon>
        <taxon>Haemosporida</taxon>
        <taxon>Plasmodiidae</taxon>
        <taxon>Plasmodium</taxon>
        <taxon>Plasmodium (Plasmodium)</taxon>
    </lineage>
</organism>
<dbReference type="PANTHER" id="PTHR23293">
    <property type="entry name" value="FAD SYNTHETASE-RELATED FMN ADENYLYLTRANSFERASE"/>
    <property type="match status" value="1"/>
</dbReference>
<evidence type="ECO:0000256" key="12">
    <source>
        <dbReference type="ARBA" id="ARBA00049494"/>
    </source>
</evidence>
<feature type="transmembrane region" description="Helical" evidence="13">
    <location>
        <begin position="254"/>
        <end position="275"/>
    </location>
</feature>
<evidence type="ECO:0000256" key="11">
    <source>
        <dbReference type="ARBA" id="ARBA00031871"/>
    </source>
</evidence>
<evidence type="ECO:0000313" key="16">
    <source>
        <dbReference type="EMBL" id="SBS88327.1"/>
    </source>
</evidence>
<keyword evidence="13" id="KW-1133">Transmembrane helix</keyword>
<evidence type="ECO:0000256" key="5">
    <source>
        <dbReference type="ARBA" id="ARBA00022679"/>
    </source>
</evidence>
<dbReference type="InterPro" id="IPR014729">
    <property type="entry name" value="Rossmann-like_a/b/a_fold"/>
</dbReference>
<dbReference type="InterPro" id="IPR002500">
    <property type="entry name" value="PAPS_reduct_dom"/>
</dbReference>
<keyword evidence="4" id="KW-0288">FMN</keyword>
<dbReference type="SUPFAM" id="SSF52402">
    <property type="entry name" value="Adenine nucleotide alpha hydrolases-like"/>
    <property type="match status" value="1"/>
</dbReference>
<evidence type="ECO:0000313" key="15">
    <source>
        <dbReference type="EMBL" id="SBS82862.1"/>
    </source>
</evidence>
<evidence type="ECO:0000256" key="9">
    <source>
        <dbReference type="ARBA" id="ARBA00022840"/>
    </source>
</evidence>
<evidence type="ECO:0000256" key="3">
    <source>
        <dbReference type="ARBA" id="ARBA00022630"/>
    </source>
</evidence>
<keyword evidence="6" id="KW-0548">Nucleotidyltransferase</keyword>
<evidence type="ECO:0000313" key="17">
    <source>
        <dbReference type="Proteomes" id="UP000078546"/>
    </source>
</evidence>
<evidence type="ECO:0000256" key="2">
    <source>
        <dbReference type="ARBA" id="ARBA00012393"/>
    </source>
</evidence>
<evidence type="ECO:0000256" key="6">
    <source>
        <dbReference type="ARBA" id="ARBA00022695"/>
    </source>
</evidence>
<evidence type="ECO:0000256" key="13">
    <source>
        <dbReference type="SAM" id="Phobius"/>
    </source>
</evidence>
<dbReference type="EC" id="2.7.7.2" evidence="2"/>
<protein>
    <recommendedName>
        <fullName evidence="2">FAD synthase</fullName>
        <ecNumber evidence="2">2.7.7.2</ecNumber>
    </recommendedName>
    <alternativeName>
        <fullName evidence="10">FAD pyrophosphorylase</fullName>
    </alternativeName>
    <alternativeName>
        <fullName evidence="11">FMN adenylyltransferase</fullName>
    </alternativeName>
</protein>
<evidence type="ECO:0000313" key="18">
    <source>
        <dbReference type="Proteomes" id="UP000078560"/>
    </source>
</evidence>
<sequence>MMGTEDKEEWMDYANAFMLYEQIEKLHREHAREISKMKEDNEKELNSSGVLLHGDAKIGNNMKNRDIIKPSMYNYDVSNYYKDEFVLKKKIMELSEDIMAAIDHIYDIFRLCKENVFLSFNGGKDAVVIFHLFRCAYAKYLHDVKGKRKKPKLIYFKDELNEFPEVYQFLNEYVYMYDFNICVIKGTWKSSITNFIENFQKQHHVSRADKPDVSLINHCLFAPTIAFINGTRYNDTYCEKIQILNISSKGLPPYLYLNPIFYWTYGAVWTFILYFKFDYCILYNHGYSSIGSVNDTVKNEFLKCNDCYLPAYFLKNWDYERHNRILLDEKKAINSYHGS</sequence>
<evidence type="ECO:0000256" key="1">
    <source>
        <dbReference type="ARBA" id="ARBA00004726"/>
    </source>
</evidence>
<dbReference type="Proteomes" id="UP000078560">
    <property type="component" value="Unassembled WGS sequence"/>
</dbReference>
<evidence type="ECO:0000259" key="14">
    <source>
        <dbReference type="Pfam" id="PF01507"/>
    </source>
</evidence>
<keyword evidence="3" id="KW-0285">Flavoprotein</keyword>
<dbReference type="VEuPathDB" id="PlasmoDB:PocGH01_08023400"/>
<evidence type="ECO:0000256" key="8">
    <source>
        <dbReference type="ARBA" id="ARBA00022827"/>
    </source>
</evidence>
<dbReference type="Pfam" id="PF01507">
    <property type="entry name" value="PAPS_reduct"/>
    <property type="match status" value="1"/>
</dbReference>
<evidence type="ECO:0000256" key="10">
    <source>
        <dbReference type="ARBA" id="ARBA00031145"/>
    </source>
</evidence>
<keyword evidence="7" id="KW-0547">Nucleotide-binding</keyword>
<keyword evidence="8" id="KW-0274">FAD</keyword>
<keyword evidence="13" id="KW-0472">Membrane</keyword>
<dbReference type="Gene3D" id="3.40.50.620">
    <property type="entry name" value="HUPs"/>
    <property type="match status" value="1"/>
</dbReference>
<name>A0A1A8VU34_PLAOA</name>
<dbReference type="GO" id="GO:0005524">
    <property type="term" value="F:ATP binding"/>
    <property type="evidence" value="ECO:0007669"/>
    <property type="project" value="UniProtKB-KW"/>
</dbReference>
<dbReference type="EMBL" id="FLQU01000228">
    <property type="protein sequence ID" value="SBS82862.1"/>
    <property type="molecule type" value="Genomic_DNA"/>
</dbReference>